<name>A0A1B7XPQ8_9BACT</name>
<proteinExistence type="predicted"/>
<dbReference type="Proteomes" id="UP000091979">
    <property type="component" value="Unassembled WGS sequence"/>
</dbReference>
<evidence type="ECO:0000313" key="3">
    <source>
        <dbReference type="Proteomes" id="UP000091979"/>
    </source>
</evidence>
<evidence type="ECO:0000313" key="2">
    <source>
        <dbReference type="EMBL" id="OBQ57501.1"/>
    </source>
</evidence>
<feature type="compositionally biased region" description="Basic and acidic residues" evidence="1">
    <location>
        <begin position="129"/>
        <end position="140"/>
    </location>
</feature>
<dbReference type="OrthoDB" id="5466308at2"/>
<feature type="region of interest" description="Disordered" evidence="1">
    <location>
        <begin position="117"/>
        <end position="148"/>
    </location>
</feature>
<keyword evidence="3" id="KW-1185">Reference proteome</keyword>
<protein>
    <submittedName>
        <fullName evidence="2">Uncharacterized protein</fullName>
    </submittedName>
</protein>
<comment type="caution">
    <text evidence="2">The sequence shown here is derived from an EMBL/GenBank/DDBJ whole genome shotgun (WGS) entry which is preliminary data.</text>
</comment>
<accession>A0A1B7XPQ8</accession>
<organism evidence="2 3">
    <name type="scientific">Halodesulfovibrio spirochaetisodalis</name>
    <dbReference type="NCBI Taxonomy" id="1560234"/>
    <lineage>
        <taxon>Bacteria</taxon>
        <taxon>Pseudomonadati</taxon>
        <taxon>Thermodesulfobacteriota</taxon>
        <taxon>Desulfovibrionia</taxon>
        <taxon>Desulfovibrionales</taxon>
        <taxon>Desulfovibrionaceae</taxon>
        <taxon>Halodesulfovibrio</taxon>
    </lineage>
</organism>
<dbReference type="AlphaFoldDB" id="A0A1B7XPQ8"/>
<evidence type="ECO:0000256" key="1">
    <source>
        <dbReference type="SAM" id="MobiDB-lite"/>
    </source>
</evidence>
<dbReference type="EMBL" id="JXMS01000001">
    <property type="protein sequence ID" value="OBQ57501.1"/>
    <property type="molecule type" value="Genomic_DNA"/>
</dbReference>
<feature type="compositionally biased region" description="Polar residues" evidence="1">
    <location>
        <begin position="117"/>
        <end position="128"/>
    </location>
</feature>
<gene>
    <name evidence="2" type="ORF">SP90_00145</name>
</gene>
<reference evidence="2 3" key="1">
    <citation type="submission" date="2015-01" db="EMBL/GenBank/DDBJ databases">
        <title>Desulfovibrio sp. JC271 draft genome sequence.</title>
        <authorList>
            <person name="Shivani Y."/>
            <person name="Subhash Y."/>
            <person name="Sasikala C."/>
            <person name="Ramana C.V."/>
        </authorList>
    </citation>
    <scope>NUCLEOTIDE SEQUENCE [LARGE SCALE GENOMIC DNA]</scope>
    <source>
        <strain evidence="2 3">JC271</strain>
    </source>
</reference>
<dbReference type="RefSeq" id="WP_066851346.1">
    <property type="nucleotide sequence ID" value="NZ_JXMS01000001.1"/>
</dbReference>
<dbReference type="PATRIC" id="fig|1560234.3.peg.29"/>
<sequence length="177" mass="19415">MVAITEVMNKTMEMAQLQKAAKAMREKAASVVSMSNLFVNQQTDHSDYIRASIQSSKAVHEAMDNKMNTMTSLLQAQIAYESNNQAENKASYHGPLDLSYSRRARIGARAGVLLQNEQSSAVQRSSDAVTERDNATERSRVTSLADDSGVSRPVQLARVLSVQRSVRSAPAKISIRV</sequence>